<dbReference type="OrthoDB" id="6303791at2759"/>
<proteinExistence type="predicted"/>
<dbReference type="AlphaFoldDB" id="A0A183SYJ7"/>
<dbReference type="Proteomes" id="UP000275846">
    <property type="component" value="Unassembled WGS sequence"/>
</dbReference>
<reference evidence="1 2" key="2">
    <citation type="submission" date="2018-11" db="EMBL/GenBank/DDBJ databases">
        <authorList>
            <consortium name="Pathogen Informatics"/>
        </authorList>
    </citation>
    <scope>NUCLEOTIDE SEQUENCE [LARGE SCALE GENOMIC DNA]</scope>
    <source>
        <strain evidence="1 2">NST_G2</strain>
    </source>
</reference>
<evidence type="ECO:0000313" key="1">
    <source>
        <dbReference type="EMBL" id="VDL95680.1"/>
    </source>
</evidence>
<evidence type="ECO:0000313" key="3">
    <source>
        <dbReference type="WBParaSite" id="SSLN_0000965001-mRNA-1"/>
    </source>
</evidence>
<organism evidence="3">
    <name type="scientific">Schistocephalus solidus</name>
    <name type="common">Tapeworm</name>
    <dbReference type="NCBI Taxonomy" id="70667"/>
    <lineage>
        <taxon>Eukaryota</taxon>
        <taxon>Metazoa</taxon>
        <taxon>Spiralia</taxon>
        <taxon>Lophotrochozoa</taxon>
        <taxon>Platyhelminthes</taxon>
        <taxon>Cestoda</taxon>
        <taxon>Eucestoda</taxon>
        <taxon>Diphyllobothriidea</taxon>
        <taxon>Diphyllobothriidae</taxon>
        <taxon>Schistocephalus</taxon>
    </lineage>
</organism>
<gene>
    <name evidence="1" type="ORF">SSLN_LOCUS9295</name>
</gene>
<keyword evidence="2" id="KW-1185">Reference proteome</keyword>
<name>A0A183SYJ7_SCHSO</name>
<reference evidence="3" key="1">
    <citation type="submission" date="2016-06" db="UniProtKB">
        <authorList>
            <consortium name="WormBaseParasite"/>
        </authorList>
    </citation>
    <scope>IDENTIFICATION</scope>
</reference>
<protein>
    <submittedName>
        <fullName evidence="3">Transposase</fullName>
    </submittedName>
</protein>
<dbReference type="EMBL" id="UYSU01035159">
    <property type="protein sequence ID" value="VDL95680.1"/>
    <property type="molecule type" value="Genomic_DNA"/>
</dbReference>
<dbReference type="WBParaSite" id="SSLN_0000965001-mRNA-1">
    <property type="protein sequence ID" value="SSLN_0000965001-mRNA-1"/>
    <property type="gene ID" value="SSLN_0000965001"/>
</dbReference>
<accession>A0A183SYJ7</accession>
<evidence type="ECO:0000313" key="2">
    <source>
        <dbReference type="Proteomes" id="UP000275846"/>
    </source>
</evidence>
<sequence>MEIFAILKQSKDPVVVKARNGYLRFNTRLVEATVLATFIGDCIERNEYPNHYWRALLCNGAVITTETLRRYAENQLESTRVKIEELEHHVGQHAVVLDALT</sequence>